<reference evidence="2 3" key="1">
    <citation type="journal article" date="2018" name="Sci. Data">
        <title>The draft genome sequence of cork oak.</title>
        <authorList>
            <person name="Ramos A.M."/>
            <person name="Usie A."/>
            <person name="Barbosa P."/>
            <person name="Barros P.M."/>
            <person name="Capote T."/>
            <person name="Chaves I."/>
            <person name="Simoes F."/>
            <person name="Abreu I."/>
            <person name="Carrasquinho I."/>
            <person name="Faro C."/>
            <person name="Guimaraes J.B."/>
            <person name="Mendonca D."/>
            <person name="Nobrega F."/>
            <person name="Rodrigues L."/>
            <person name="Saibo N.J.M."/>
            <person name="Varela M.C."/>
            <person name="Egas C."/>
            <person name="Matos J."/>
            <person name="Miguel C.M."/>
            <person name="Oliveira M.M."/>
            <person name="Ricardo C.P."/>
            <person name="Goncalves S."/>
        </authorList>
    </citation>
    <scope>NUCLEOTIDE SEQUENCE [LARGE SCALE GENOMIC DNA]</scope>
    <source>
        <strain evidence="3">cv. HL8</strain>
    </source>
</reference>
<evidence type="ECO:0000256" key="1">
    <source>
        <dbReference type="SAM" id="Phobius"/>
    </source>
</evidence>
<protein>
    <submittedName>
        <fullName evidence="2">Uncharacterized protein</fullName>
    </submittedName>
</protein>
<evidence type="ECO:0000313" key="2">
    <source>
        <dbReference type="EMBL" id="KAK7835429.1"/>
    </source>
</evidence>
<proteinExistence type="predicted"/>
<gene>
    <name evidence="2" type="ORF">CFP56_023536</name>
</gene>
<dbReference type="AlphaFoldDB" id="A0AAW0K7X0"/>
<evidence type="ECO:0000313" key="3">
    <source>
        <dbReference type="Proteomes" id="UP000237347"/>
    </source>
</evidence>
<accession>A0AAW0K7X0</accession>
<feature type="transmembrane region" description="Helical" evidence="1">
    <location>
        <begin position="52"/>
        <end position="72"/>
    </location>
</feature>
<keyword evidence="1" id="KW-0812">Transmembrane</keyword>
<sequence length="75" mass="8866">MHVLKVHKMYCNNLPPLQYAKLCVNVSKMLQKHFILYPIEQNNFPNYAKSKFLFLLTLVLTLTCNLSLYRCVCKK</sequence>
<dbReference type="Proteomes" id="UP000237347">
    <property type="component" value="Unassembled WGS sequence"/>
</dbReference>
<name>A0AAW0K7X0_QUESU</name>
<organism evidence="2 3">
    <name type="scientific">Quercus suber</name>
    <name type="common">Cork oak</name>
    <dbReference type="NCBI Taxonomy" id="58331"/>
    <lineage>
        <taxon>Eukaryota</taxon>
        <taxon>Viridiplantae</taxon>
        <taxon>Streptophyta</taxon>
        <taxon>Embryophyta</taxon>
        <taxon>Tracheophyta</taxon>
        <taxon>Spermatophyta</taxon>
        <taxon>Magnoliopsida</taxon>
        <taxon>eudicotyledons</taxon>
        <taxon>Gunneridae</taxon>
        <taxon>Pentapetalae</taxon>
        <taxon>rosids</taxon>
        <taxon>fabids</taxon>
        <taxon>Fagales</taxon>
        <taxon>Fagaceae</taxon>
        <taxon>Quercus</taxon>
    </lineage>
</organism>
<dbReference type="EMBL" id="PKMF04000372">
    <property type="protein sequence ID" value="KAK7835429.1"/>
    <property type="molecule type" value="Genomic_DNA"/>
</dbReference>
<keyword evidence="1" id="KW-1133">Transmembrane helix</keyword>
<comment type="caution">
    <text evidence="2">The sequence shown here is derived from an EMBL/GenBank/DDBJ whole genome shotgun (WGS) entry which is preliminary data.</text>
</comment>
<keyword evidence="1" id="KW-0472">Membrane</keyword>
<keyword evidence="3" id="KW-1185">Reference proteome</keyword>